<evidence type="ECO:0000256" key="3">
    <source>
        <dbReference type="ARBA" id="ARBA00023002"/>
    </source>
</evidence>
<dbReference type="GO" id="GO:0051539">
    <property type="term" value="F:4 iron, 4 sulfur cluster binding"/>
    <property type="evidence" value="ECO:0007669"/>
    <property type="project" value="UniProtKB-KW"/>
</dbReference>
<dbReference type="InterPro" id="IPR039650">
    <property type="entry name" value="HdrA-like"/>
</dbReference>
<evidence type="ECO:0000256" key="2">
    <source>
        <dbReference type="ARBA" id="ARBA00022723"/>
    </source>
</evidence>
<keyword evidence="5" id="KW-0411">Iron-sulfur</keyword>
<evidence type="ECO:0000256" key="4">
    <source>
        <dbReference type="ARBA" id="ARBA00023004"/>
    </source>
</evidence>
<organism evidence="6">
    <name type="scientific">Thermomicrobium roseum</name>
    <dbReference type="NCBI Taxonomy" id="500"/>
    <lineage>
        <taxon>Bacteria</taxon>
        <taxon>Pseudomonadati</taxon>
        <taxon>Thermomicrobiota</taxon>
        <taxon>Thermomicrobia</taxon>
        <taxon>Thermomicrobiales</taxon>
        <taxon>Thermomicrobiaceae</taxon>
        <taxon>Thermomicrobium</taxon>
    </lineage>
</organism>
<dbReference type="AlphaFoldDB" id="A0A7C1K0G1"/>
<name>A0A7C1K0G1_THERO</name>
<dbReference type="GO" id="GO:0046872">
    <property type="term" value="F:metal ion binding"/>
    <property type="evidence" value="ECO:0007669"/>
    <property type="project" value="UniProtKB-KW"/>
</dbReference>
<sequence length="461" mass="49873">MRRPSRSKGNVVEPTMEYGAVGQHTVRRMDAPIDTLEAELCIVGAGISGIACAITAARLGHRVVLVDSAPWVGGQAVGVPIGTIAGLFSAGPAESLIFLSPLLASELLAQLHERQASWPMYSRRARTLIIVYDEAEFERIVETMLLEAGAIVVLGATAFAVQRDGDRITAISLATRFGFLSVQAPLYIDASGDASLTWLAGAACRISTAPVYGTQMAVLENVNLVDADDVGAIVQRAETLLRTHAQTYGLSRLESRVFLLPQRRLAILNATHLPTPLHPVEFWQAAWPARREAERAAQLLREQYPEVFGQARLRRFGSPGIRQTRTIVGKYSLTAEDVQNGTIFPDAIARVAWPVELHNTAATYRWEPLPDGHFYTIPYRALLPVELANVLTIGRCIDADPIALSSARVMGPCIAMGVAAAHAADIALARDAAFGEVDAALLQERLKPNLSDVTPSPWRPA</sequence>
<protein>
    <submittedName>
        <fullName evidence="6">FAD-dependent oxidoreductase</fullName>
    </submittedName>
</protein>
<dbReference type="SUPFAM" id="SSF51905">
    <property type="entry name" value="FAD/NAD(P)-binding domain"/>
    <property type="match status" value="1"/>
</dbReference>
<evidence type="ECO:0000313" key="6">
    <source>
        <dbReference type="EMBL" id="HEF64548.1"/>
    </source>
</evidence>
<keyword evidence="3" id="KW-0560">Oxidoreductase</keyword>
<gene>
    <name evidence="6" type="ORF">ENP47_02925</name>
</gene>
<evidence type="ECO:0000256" key="1">
    <source>
        <dbReference type="ARBA" id="ARBA00022485"/>
    </source>
</evidence>
<dbReference type="Pfam" id="PF12831">
    <property type="entry name" value="FAD_oxidored"/>
    <property type="match status" value="1"/>
</dbReference>
<keyword evidence="4" id="KW-0408">Iron</keyword>
<dbReference type="InterPro" id="IPR036188">
    <property type="entry name" value="FAD/NAD-bd_sf"/>
</dbReference>
<dbReference type="GO" id="GO:0016491">
    <property type="term" value="F:oxidoreductase activity"/>
    <property type="evidence" value="ECO:0007669"/>
    <property type="project" value="UniProtKB-KW"/>
</dbReference>
<dbReference type="EMBL" id="DSJL01000007">
    <property type="protein sequence ID" value="HEF64548.1"/>
    <property type="molecule type" value="Genomic_DNA"/>
</dbReference>
<keyword evidence="2" id="KW-0479">Metal-binding</keyword>
<proteinExistence type="predicted"/>
<keyword evidence="1" id="KW-0004">4Fe-4S</keyword>
<dbReference type="Gene3D" id="3.50.50.60">
    <property type="entry name" value="FAD/NAD(P)-binding domain"/>
    <property type="match status" value="1"/>
</dbReference>
<accession>A0A7C1K0G1</accession>
<dbReference type="PANTHER" id="PTHR43498">
    <property type="entry name" value="FERREDOXIN:COB-COM HETERODISULFIDE REDUCTASE SUBUNIT A"/>
    <property type="match status" value="1"/>
</dbReference>
<evidence type="ECO:0000256" key="5">
    <source>
        <dbReference type="ARBA" id="ARBA00023014"/>
    </source>
</evidence>
<comment type="caution">
    <text evidence="6">The sequence shown here is derived from an EMBL/GenBank/DDBJ whole genome shotgun (WGS) entry which is preliminary data.</text>
</comment>
<dbReference type="PANTHER" id="PTHR43498:SF1">
    <property type="entry name" value="COB--COM HETERODISULFIDE REDUCTASE IRON-SULFUR SUBUNIT A"/>
    <property type="match status" value="1"/>
</dbReference>
<reference evidence="6" key="1">
    <citation type="journal article" date="2020" name="mSystems">
        <title>Genome- and Community-Level Interaction Insights into Carbon Utilization and Element Cycling Functions of Hydrothermarchaeota in Hydrothermal Sediment.</title>
        <authorList>
            <person name="Zhou Z."/>
            <person name="Liu Y."/>
            <person name="Xu W."/>
            <person name="Pan J."/>
            <person name="Luo Z.H."/>
            <person name="Li M."/>
        </authorList>
    </citation>
    <scope>NUCLEOTIDE SEQUENCE [LARGE SCALE GENOMIC DNA]</scope>
    <source>
        <strain evidence="6">SpSt-222</strain>
    </source>
</reference>